<evidence type="ECO:0000313" key="2">
    <source>
        <dbReference type="EMBL" id="OYR54781.1"/>
    </source>
</evidence>
<dbReference type="PROSITE" id="PS51186">
    <property type="entry name" value="GNAT"/>
    <property type="match status" value="1"/>
</dbReference>
<comment type="caution">
    <text evidence="2">The sequence shown here is derived from an EMBL/GenBank/DDBJ whole genome shotgun (WGS) entry which is preliminary data.</text>
</comment>
<dbReference type="EMBL" id="NHPJ01000114">
    <property type="protein sequence ID" value="OYR54781.1"/>
    <property type="molecule type" value="Genomic_DNA"/>
</dbReference>
<evidence type="ECO:0000313" key="3">
    <source>
        <dbReference type="Proteomes" id="UP000216308"/>
    </source>
</evidence>
<feature type="domain" description="N-acetyltransferase" evidence="1">
    <location>
        <begin position="22"/>
        <end position="160"/>
    </location>
</feature>
<name>A0A256IE02_9EURY</name>
<gene>
    <name evidence="2" type="ORF">DJ70_13050</name>
</gene>
<dbReference type="InterPro" id="IPR016181">
    <property type="entry name" value="Acyl_CoA_acyltransferase"/>
</dbReference>
<protein>
    <recommendedName>
        <fullName evidence="1">N-acetyltransferase domain-containing protein</fullName>
    </recommendedName>
</protein>
<proteinExistence type="predicted"/>
<dbReference type="InterPro" id="IPR000182">
    <property type="entry name" value="GNAT_dom"/>
</dbReference>
<dbReference type="SUPFAM" id="SSF55729">
    <property type="entry name" value="Acyl-CoA N-acyltransferases (Nat)"/>
    <property type="match status" value="1"/>
</dbReference>
<organism evidence="2 3">
    <name type="scientific">Halorubrum halodurans</name>
    <dbReference type="NCBI Taxonomy" id="1383851"/>
    <lineage>
        <taxon>Archaea</taxon>
        <taxon>Methanobacteriati</taxon>
        <taxon>Methanobacteriota</taxon>
        <taxon>Stenosarchaea group</taxon>
        <taxon>Halobacteria</taxon>
        <taxon>Halobacteriales</taxon>
        <taxon>Haloferacaceae</taxon>
        <taxon>Halorubrum</taxon>
    </lineage>
</organism>
<dbReference type="RefSeq" id="WP_094533716.1">
    <property type="nucleotide sequence ID" value="NZ_NHPJ01000114.1"/>
</dbReference>
<evidence type="ECO:0000259" key="1">
    <source>
        <dbReference type="PROSITE" id="PS51186"/>
    </source>
</evidence>
<sequence length="292" mass="32964">METDSSEKSLVQILIDRSDTGFDGFPVDQSVVDRYSENTTHDVYKDEYGQYFAHPHDFISTRALNGNPAGIFVGDVDGRNCMDHPHSDLPHPIGLFVREEYRSQGIATELIHGYMDFVESNRCVIDCDTALVPFYERFEYDMIYLQSYNRGMDPTTVPWPPESRQVDIDASNSPKHDIPFAKQDELGSVPEKRLESGVQIRIRQDQSVAQQCAIDIQMPYRDEEGSGYTPYVLTSEAISKIDDVVSDYTSQSMGSGDFSSIGWLMPDDARTIADEIYPILADGSNLELDDRL</sequence>
<dbReference type="Gene3D" id="3.40.630.30">
    <property type="match status" value="1"/>
</dbReference>
<dbReference type="AlphaFoldDB" id="A0A256IE02"/>
<dbReference type="Proteomes" id="UP000216308">
    <property type="component" value="Unassembled WGS sequence"/>
</dbReference>
<keyword evidence="3" id="KW-1185">Reference proteome</keyword>
<dbReference type="GO" id="GO:0016747">
    <property type="term" value="F:acyltransferase activity, transferring groups other than amino-acyl groups"/>
    <property type="evidence" value="ECO:0007669"/>
    <property type="project" value="InterPro"/>
</dbReference>
<dbReference type="Pfam" id="PF00583">
    <property type="entry name" value="Acetyltransf_1"/>
    <property type="match status" value="1"/>
</dbReference>
<accession>A0A256IE02</accession>
<reference evidence="2 3" key="1">
    <citation type="journal article" date="2014" name="Front. Microbiol.">
        <title>Population and genomic analysis of the genus Halorubrum.</title>
        <authorList>
            <person name="Fullmer M.S."/>
            <person name="Soucy S.M."/>
            <person name="Swithers K.S."/>
            <person name="Makkay A.M."/>
            <person name="Wheeler R."/>
            <person name="Ventosa A."/>
            <person name="Gogarten J.P."/>
            <person name="Papke R.T."/>
        </authorList>
    </citation>
    <scope>NUCLEOTIDE SEQUENCE [LARGE SCALE GENOMIC DNA]</scope>
    <source>
        <strain evidence="2 3">Cb34</strain>
    </source>
</reference>